<dbReference type="SUPFAM" id="SSF46689">
    <property type="entry name" value="Homeodomain-like"/>
    <property type="match status" value="1"/>
</dbReference>
<evidence type="ECO:0000313" key="10">
    <source>
        <dbReference type="Proteomes" id="UP000680670"/>
    </source>
</evidence>
<dbReference type="Pfam" id="PF02954">
    <property type="entry name" value="HTH_8"/>
    <property type="match status" value="1"/>
</dbReference>
<keyword evidence="2" id="KW-0067">ATP-binding</keyword>
<dbReference type="Proteomes" id="UP000680670">
    <property type="component" value="Unassembled WGS sequence"/>
</dbReference>
<dbReference type="EMBL" id="BORJ01000013">
    <property type="protein sequence ID" value="GIN98199.1"/>
    <property type="molecule type" value="Genomic_DNA"/>
</dbReference>
<dbReference type="Gene3D" id="3.10.580.10">
    <property type="entry name" value="CBS-domain"/>
    <property type="match status" value="1"/>
</dbReference>
<name>A0ABQ4L2V0_SIMTE</name>
<dbReference type="InterPro" id="IPR000014">
    <property type="entry name" value="PAS"/>
</dbReference>
<dbReference type="InterPro" id="IPR009057">
    <property type="entry name" value="Homeodomain-like_sf"/>
</dbReference>
<keyword evidence="4" id="KW-0804">Transcription</keyword>
<dbReference type="CDD" id="cd00130">
    <property type="entry name" value="PAS"/>
    <property type="match status" value="1"/>
</dbReference>
<protein>
    <submittedName>
        <fullName evidence="9">Sigma-54-dependent Fis family transcriptional regulator</fullName>
    </submittedName>
</protein>
<dbReference type="Gene3D" id="1.10.10.60">
    <property type="entry name" value="Homeodomain-like"/>
    <property type="match status" value="1"/>
</dbReference>
<feature type="domain" description="Sigma-54 factor interaction" evidence="6">
    <location>
        <begin position="289"/>
        <end position="518"/>
    </location>
</feature>
<sequence length="604" mass="68375">MVYSEMTIRKEKISSNDFFQVERWMNTAPLCICSTQTVWEAAKIMEQTELDVMPVVDENDQLVGLLSFRTILSNLLKDSTGSSLIEDIPVYLYDSVRPTDQMTDIVKMQAECLPVVDQSNKILGIITPKEMMNFYTKSMSIVQKKRNAIEILSSVLESAYEGIAVVDEFGILIEFNEAYSRFTGISREEAIGRHVTEVIDNTNLHVTVKTAIPERGVIQNIQGQDMVVHRIPIWEGERVVGAIGMLIFEGVTEIYKIYENLQMNYRNKRVEGSPYSKNNKKNDAESSQVLGTSKEISEVKRIARRAAKTAATVLITGESGTGKEVFARNIHQLSSSLGPFVSVNCGAIPEALFESELFGYEEGAFTGAKKGGKQGKFELAEKGIIFLDEIGEMPLTMQTKLLRVLQEKEAERVGGVAKYKINARIIAATNKNLEEMVSNKTFREDLYYRLNIINIHVPPLRKRRQDIPILLSYYLKEVCNKYHMPMKSFNPDAVSALMSYPWKGNIRELINTIEQIVTLVDSQEIHLVHLPHSIKEMQWEQAEEVTDVKNVSLLEKAKSMGEQMEKESIIKALTHTGGNKTKAAEMLGIHRTTLYQKIKKYDIY</sequence>
<dbReference type="InterPro" id="IPR003593">
    <property type="entry name" value="AAA+_ATPase"/>
</dbReference>
<evidence type="ECO:0000256" key="5">
    <source>
        <dbReference type="PROSITE-ProRule" id="PRU00703"/>
    </source>
</evidence>
<dbReference type="InterPro" id="IPR046342">
    <property type="entry name" value="CBS_dom_sf"/>
</dbReference>
<dbReference type="SMART" id="SM00382">
    <property type="entry name" value="AAA"/>
    <property type="match status" value="1"/>
</dbReference>
<keyword evidence="3" id="KW-0805">Transcription regulation</keyword>
<dbReference type="InterPro" id="IPR058031">
    <property type="entry name" value="AAA_lid_NorR"/>
</dbReference>
<dbReference type="Pfam" id="PF00571">
    <property type="entry name" value="CBS"/>
    <property type="match status" value="2"/>
</dbReference>
<dbReference type="InterPro" id="IPR025662">
    <property type="entry name" value="Sigma_54_int_dom_ATP-bd_1"/>
</dbReference>
<dbReference type="Gene3D" id="1.10.8.60">
    <property type="match status" value="1"/>
</dbReference>
<evidence type="ECO:0000256" key="3">
    <source>
        <dbReference type="ARBA" id="ARBA00023015"/>
    </source>
</evidence>
<feature type="domain" description="CBS" evidence="8">
    <location>
        <begin position="25"/>
        <end position="83"/>
    </location>
</feature>
<dbReference type="PANTHER" id="PTHR32071">
    <property type="entry name" value="TRANSCRIPTIONAL REGULATORY PROTEIN"/>
    <property type="match status" value="1"/>
</dbReference>
<dbReference type="InterPro" id="IPR025943">
    <property type="entry name" value="Sigma_54_int_dom_ATP-bd_2"/>
</dbReference>
<dbReference type="PROSITE" id="PS00676">
    <property type="entry name" value="SIGMA54_INTERACT_2"/>
    <property type="match status" value="1"/>
</dbReference>
<dbReference type="PROSITE" id="PS51371">
    <property type="entry name" value="CBS"/>
    <property type="match status" value="1"/>
</dbReference>
<dbReference type="Pfam" id="PF00989">
    <property type="entry name" value="PAS"/>
    <property type="match status" value="1"/>
</dbReference>
<keyword evidence="10" id="KW-1185">Reference proteome</keyword>
<evidence type="ECO:0000256" key="2">
    <source>
        <dbReference type="ARBA" id="ARBA00022840"/>
    </source>
</evidence>
<dbReference type="SMART" id="SM00091">
    <property type="entry name" value="PAS"/>
    <property type="match status" value="1"/>
</dbReference>
<dbReference type="Pfam" id="PF00158">
    <property type="entry name" value="Sigma54_activat"/>
    <property type="match status" value="1"/>
</dbReference>
<dbReference type="SUPFAM" id="SSF55785">
    <property type="entry name" value="PYP-like sensor domain (PAS domain)"/>
    <property type="match status" value="1"/>
</dbReference>
<reference evidence="9 10" key="1">
    <citation type="submission" date="2021-03" db="EMBL/GenBank/DDBJ databases">
        <title>Antimicrobial resistance genes in bacteria isolated from Japanese honey, and their potential for conferring macrolide and lincosamide resistance in the American foulbrood pathogen Paenibacillus larvae.</title>
        <authorList>
            <person name="Okamoto M."/>
            <person name="Kumagai M."/>
            <person name="Kanamori H."/>
            <person name="Takamatsu D."/>
        </authorList>
    </citation>
    <scope>NUCLEOTIDE SEQUENCE [LARGE SCALE GENOMIC DNA]</scope>
    <source>
        <strain evidence="9 10">J6TS1</strain>
    </source>
</reference>
<accession>A0ABQ4L2V0</accession>
<organism evidence="9 10">
    <name type="scientific">Siminovitchia terrae</name>
    <name type="common">Bacillus terrae</name>
    <dbReference type="NCBI Taxonomy" id="1914933"/>
    <lineage>
        <taxon>Bacteria</taxon>
        <taxon>Bacillati</taxon>
        <taxon>Bacillota</taxon>
        <taxon>Bacilli</taxon>
        <taxon>Bacillales</taxon>
        <taxon>Bacillaceae</taxon>
        <taxon>Siminovitchia</taxon>
    </lineage>
</organism>
<keyword evidence="5" id="KW-0129">CBS domain</keyword>
<dbReference type="SUPFAM" id="SSF54631">
    <property type="entry name" value="CBS-domain pair"/>
    <property type="match status" value="1"/>
</dbReference>
<evidence type="ECO:0000256" key="4">
    <source>
        <dbReference type="ARBA" id="ARBA00023163"/>
    </source>
</evidence>
<dbReference type="Pfam" id="PF25601">
    <property type="entry name" value="AAA_lid_14"/>
    <property type="match status" value="1"/>
</dbReference>
<dbReference type="PANTHER" id="PTHR32071:SF57">
    <property type="entry name" value="C4-DICARBOXYLATE TRANSPORT TRANSCRIPTIONAL REGULATORY PROTEIN DCTD"/>
    <property type="match status" value="1"/>
</dbReference>
<dbReference type="InterPro" id="IPR000644">
    <property type="entry name" value="CBS_dom"/>
</dbReference>
<dbReference type="InterPro" id="IPR035965">
    <property type="entry name" value="PAS-like_dom_sf"/>
</dbReference>
<evidence type="ECO:0000256" key="1">
    <source>
        <dbReference type="ARBA" id="ARBA00022741"/>
    </source>
</evidence>
<dbReference type="InterPro" id="IPR002078">
    <property type="entry name" value="Sigma_54_int"/>
</dbReference>
<dbReference type="InterPro" id="IPR002197">
    <property type="entry name" value="HTH_Fis"/>
</dbReference>
<dbReference type="Gene3D" id="3.40.50.300">
    <property type="entry name" value="P-loop containing nucleotide triphosphate hydrolases"/>
    <property type="match status" value="1"/>
</dbReference>
<dbReference type="PROSITE" id="PS50045">
    <property type="entry name" value="SIGMA54_INTERACT_4"/>
    <property type="match status" value="1"/>
</dbReference>
<evidence type="ECO:0000259" key="8">
    <source>
        <dbReference type="PROSITE" id="PS51371"/>
    </source>
</evidence>
<keyword evidence="1" id="KW-0547">Nucleotide-binding</keyword>
<evidence type="ECO:0000313" key="9">
    <source>
        <dbReference type="EMBL" id="GIN98199.1"/>
    </source>
</evidence>
<dbReference type="CDD" id="cd02205">
    <property type="entry name" value="CBS_pair_SF"/>
    <property type="match status" value="1"/>
</dbReference>
<evidence type="ECO:0000259" key="7">
    <source>
        <dbReference type="PROSITE" id="PS50112"/>
    </source>
</evidence>
<dbReference type="PROSITE" id="PS00675">
    <property type="entry name" value="SIGMA54_INTERACT_1"/>
    <property type="match status" value="1"/>
</dbReference>
<comment type="caution">
    <text evidence="9">The sequence shown here is derived from an EMBL/GenBank/DDBJ whole genome shotgun (WGS) entry which is preliminary data.</text>
</comment>
<dbReference type="PROSITE" id="PS50112">
    <property type="entry name" value="PAS"/>
    <property type="match status" value="1"/>
</dbReference>
<dbReference type="RefSeq" id="WP_244862168.1">
    <property type="nucleotide sequence ID" value="NZ_BORI01000011.1"/>
</dbReference>
<dbReference type="Gene3D" id="3.30.450.20">
    <property type="entry name" value="PAS domain"/>
    <property type="match status" value="1"/>
</dbReference>
<dbReference type="NCBIfam" id="TIGR00229">
    <property type="entry name" value="sensory_box"/>
    <property type="match status" value="1"/>
</dbReference>
<dbReference type="SUPFAM" id="SSF52540">
    <property type="entry name" value="P-loop containing nucleoside triphosphate hydrolases"/>
    <property type="match status" value="1"/>
</dbReference>
<evidence type="ECO:0000259" key="6">
    <source>
        <dbReference type="PROSITE" id="PS50045"/>
    </source>
</evidence>
<gene>
    <name evidence="9" type="ORF">J6TS1_40690</name>
</gene>
<feature type="domain" description="PAS" evidence="7">
    <location>
        <begin position="148"/>
        <end position="199"/>
    </location>
</feature>
<dbReference type="SMART" id="SM00116">
    <property type="entry name" value="CBS"/>
    <property type="match status" value="2"/>
</dbReference>
<proteinExistence type="predicted"/>
<dbReference type="InterPro" id="IPR013767">
    <property type="entry name" value="PAS_fold"/>
</dbReference>
<dbReference type="CDD" id="cd00009">
    <property type="entry name" value="AAA"/>
    <property type="match status" value="1"/>
</dbReference>
<dbReference type="InterPro" id="IPR027417">
    <property type="entry name" value="P-loop_NTPase"/>
</dbReference>
<dbReference type="PRINTS" id="PR01590">
    <property type="entry name" value="HTHFIS"/>
</dbReference>